<dbReference type="GO" id="GO:0016740">
    <property type="term" value="F:transferase activity"/>
    <property type="evidence" value="ECO:0007669"/>
    <property type="project" value="UniProtKB-KW"/>
</dbReference>
<dbReference type="PANTHER" id="PTHR43199:SF1">
    <property type="entry name" value="GLUTATHIONE HYDROLASE PROENZYME"/>
    <property type="match status" value="1"/>
</dbReference>
<dbReference type="PRINTS" id="PR01210">
    <property type="entry name" value="GGTRANSPTASE"/>
</dbReference>
<sequence>MNKNSTRAWWALTPLALSLALASCGGNSNNNAQNNAALVAAIAAINAANQPTPTAPPAADNGCQIPSSGTSVVVGSGDPGDPAAPEPASGYVPGHKLVYAKNYMVVANHPLATRAGCDVLKAGGSAVDAAVAVQAVLGLVEPQSSGLGGGAFMLHYDAATKKVQAYDGRETAPAAATENYLRWIDDTNDQTAPKPGGARWSGRSIGTPGAVRMLDIAYQDHGKLPWKDLFSYGITLASDGFLIGGRMAGAIAGSAAYLKRDADATAYFFNADGTPKALGTRLTNPAYAKTLNTIATQGANAFYTGDIAKGIVDKIGVTTAASDGSAITPGKTTLADLANYKAKRRDPVCSTYREYYICSMSPPSSGGIAVVATLGILETFNLGLYKPTAIDLEGGRPSVMGVHLVSEAERLAYADRDKYVADTDFVPLPGGSPAMLIDKSYLQGRASLISLTKSMNLAKAGDRGDVPLGIDKTEEHGTTHFTVVDKQGNVVVMTTTVEGSMGSFHMTQGFLLNNQLTDFALNPIDTSVTPNVKFANRVAPGKRPRSTMAPTLVFKKNADGSMGEFVMGTGSPGGGTIIQYVAKTLVGALDWGLDAQQATSLVDFGATNTPPPTPAGATYSLTNVGGEHPAIDTSNSGNNDPLIAGLRALGHTVNLGAQSSGVSTIIRTNVGGKPALTGGADPRREGIVLGDTFTP</sequence>
<dbReference type="SUPFAM" id="SSF56235">
    <property type="entry name" value="N-terminal nucleophile aminohydrolases (Ntn hydrolases)"/>
    <property type="match status" value="1"/>
</dbReference>
<dbReference type="RefSeq" id="WP_095744621.1">
    <property type="nucleotide sequence ID" value="NZ_CP023284.1"/>
</dbReference>
<dbReference type="Gene3D" id="3.60.20.40">
    <property type="match status" value="1"/>
</dbReference>
<gene>
    <name evidence="6" type="ORF">CKY39_12090</name>
</gene>
<reference evidence="6 7" key="1">
    <citation type="submission" date="2017-09" db="EMBL/GenBank/DDBJ databases">
        <title>The diverse metabolic capabilities of V. boronicumulans make it an excellent choice for continued studies on novel biodegradation.</title>
        <authorList>
            <person name="Sun S."/>
        </authorList>
    </citation>
    <scope>NUCLEOTIDE SEQUENCE [LARGE SCALE GENOMIC DNA]</scope>
    <source>
        <strain evidence="6 7">J1</strain>
    </source>
</reference>
<comment type="similarity">
    <text evidence="1">Belongs to the gamma-glutamyltransferase family.</text>
</comment>
<dbReference type="Pfam" id="PF01019">
    <property type="entry name" value="G_glu_transpept"/>
    <property type="match status" value="1"/>
</dbReference>
<evidence type="ECO:0000313" key="6">
    <source>
        <dbReference type="EMBL" id="ATA53875.1"/>
    </source>
</evidence>
<dbReference type="PROSITE" id="PS51257">
    <property type="entry name" value="PROKAR_LIPOPROTEIN"/>
    <property type="match status" value="1"/>
</dbReference>
<keyword evidence="4" id="KW-0865">Zymogen</keyword>
<name>A0A250DHM8_9BURK</name>
<keyword evidence="2 6" id="KW-0808">Transferase</keyword>
<evidence type="ECO:0000256" key="3">
    <source>
        <dbReference type="ARBA" id="ARBA00022801"/>
    </source>
</evidence>
<accession>A0A250DHM8</accession>
<evidence type="ECO:0000313" key="7">
    <source>
        <dbReference type="Proteomes" id="UP000217154"/>
    </source>
</evidence>
<dbReference type="Proteomes" id="UP000217154">
    <property type="component" value="Chromosome"/>
</dbReference>
<protein>
    <submittedName>
        <fullName evidence="6">Gamma-glutamyltransferase</fullName>
    </submittedName>
</protein>
<evidence type="ECO:0000256" key="5">
    <source>
        <dbReference type="SAM" id="SignalP"/>
    </source>
</evidence>
<dbReference type="PANTHER" id="PTHR43199">
    <property type="entry name" value="GLUTATHIONE HYDROLASE"/>
    <property type="match status" value="1"/>
</dbReference>
<dbReference type="Gene3D" id="1.10.246.130">
    <property type="match status" value="1"/>
</dbReference>
<dbReference type="InterPro" id="IPR051792">
    <property type="entry name" value="GGT_bact"/>
</dbReference>
<dbReference type="InterPro" id="IPR029055">
    <property type="entry name" value="Ntn_hydrolases_N"/>
</dbReference>
<evidence type="ECO:0000256" key="1">
    <source>
        <dbReference type="ARBA" id="ARBA00009381"/>
    </source>
</evidence>
<keyword evidence="5" id="KW-0732">Signal</keyword>
<evidence type="ECO:0000256" key="4">
    <source>
        <dbReference type="ARBA" id="ARBA00023145"/>
    </source>
</evidence>
<dbReference type="InterPro" id="IPR043137">
    <property type="entry name" value="GGT_ssub_C"/>
</dbReference>
<dbReference type="AlphaFoldDB" id="A0A250DHM8"/>
<feature type="signal peptide" evidence="5">
    <location>
        <begin position="1"/>
        <end position="32"/>
    </location>
</feature>
<dbReference type="InterPro" id="IPR043138">
    <property type="entry name" value="GGT_lsub"/>
</dbReference>
<evidence type="ECO:0000256" key="2">
    <source>
        <dbReference type="ARBA" id="ARBA00022679"/>
    </source>
</evidence>
<dbReference type="EMBL" id="CP023284">
    <property type="protein sequence ID" value="ATA53875.1"/>
    <property type="molecule type" value="Genomic_DNA"/>
</dbReference>
<organism evidence="6 7">
    <name type="scientific">Variovorax boronicumulans</name>
    <dbReference type="NCBI Taxonomy" id="436515"/>
    <lineage>
        <taxon>Bacteria</taxon>
        <taxon>Pseudomonadati</taxon>
        <taxon>Pseudomonadota</taxon>
        <taxon>Betaproteobacteria</taxon>
        <taxon>Burkholderiales</taxon>
        <taxon>Comamonadaceae</taxon>
        <taxon>Variovorax</taxon>
    </lineage>
</organism>
<keyword evidence="3" id="KW-0378">Hydrolase</keyword>
<dbReference type="KEGG" id="vbo:CKY39_12090"/>
<proteinExistence type="inferred from homology"/>
<dbReference type="GO" id="GO:0016787">
    <property type="term" value="F:hydrolase activity"/>
    <property type="evidence" value="ECO:0007669"/>
    <property type="project" value="UniProtKB-KW"/>
</dbReference>
<feature type="chain" id="PRO_5012580520" evidence="5">
    <location>
        <begin position="33"/>
        <end position="695"/>
    </location>
</feature>